<keyword evidence="2" id="KW-1185">Reference proteome</keyword>
<dbReference type="AlphaFoldDB" id="A0AAN6GFY4"/>
<comment type="caution">
    <text evidence="1">The sequence shown here is derived from an EMBL/GenBank/DDBJ whole genome shotgun (WGS) entry which is preliminary data.</text>
</comment>
<gene>
    <name evidence="1" type="ORF">OC842_002409</name>
</gene>
<organism evidence="1 2">
    <name type="scientific">Tilletia horrida</name>
    <dbReference type="NCBI Taxonomy" id="155126"/>
    <lineage>
        <taxon>Eukaryota</taxon>
        <taxon>Fungi</taxon>
        <taxon>Dikarya</taxon>
        <taxon>Basidiomycota</taxon>
        <taxon>Ustilaginomycotina</taxon>
        <taxon>Exobasidiomycetes</taxon>
        <taxon>Tilletiales</taxon>
        <taxon>Tilletiaceae</taxon>
        <taxon>Tilletia</taxon>
    </lineage>
</organism>
<evidence type="ECO:0000313" key="1">
    <source>
        <dbReference type="EMBL" id="KAK0535107.1"/>
    </source>
</evidence>
<evidence type="ECO:0000313" key="2">
    <source>
        <dbReference type="Proteomes" id="UP001176521"/>
    </source>
</evidence>
<accession>A0AAN6GFY4</accession>
<dbReference type="Proteomes" id="UP001176521">
    <property type="component" value="Unassembled WGS sequence"/>
</dbReference>
<dbReference type="EMBL" id="JAPDMQ010000102">
    <property type="protein sequence ID" value="KAK0535107.1"/>
    <property type="molecule type" value="Genomic_DNA"/>
</dbReference>
<proteinExistence type="predicted"/>
<reference evidence="1" key="1">
    <citation type="journal article" date="2023" name="PhytoFront">
        <title>Draft Genome Resources of Seven Strains of Tilletia horrida, Causal Agent of Kernel Smut of Rice.</title>
        <authorList>
            <person name="Khanal S."/>
            <person name="Antony Babu S."/>
            <person name="Zhou X.G."/>
        </authorList>
    </citation>
    <scope>NUCLEOTIDE SEQUENCE</scope>
    <source>
        <strain evidence="1">TX3</strain>
    </source>
</reference>
<protein>
    <submittedName>
        <fullName evidence="1">Uncharacterized protein</fullName>
    </submittedName>
</protein>
<name>A0AAN6GFY4_9BASI</name>
<sequence length="439" mass="50110">MSYSELPGEVIANIVDKVLHDHAQRQGTAAKGSGNICKEPIQTIRDVQKLRSLNKATNQAVNHHLQRHFHAFEPTFEPIVRAHNTRWIPNINTRRADELAYWTYHIGCPPPTAGNIRAQVANLDRANSIEPLSVKIDARVKTYTMAYDFDGQPQVEFHKWIASGMLLCRIARPNPRLKSLHIRMSMCNDFALIVEQILRQSPNLTDVVIEADMPTPWDFANRATLTLDNLFSADKHYAEMERFIIRAPGLHINAKNSHKFFRRIRTCTVFCFAVHSLDVPNKTAVWQWTQRLLTDMPRVERAEISVSDDRFPGSSNNVIQDDIGVCILPHLTHLTLDLQEVSANLLRHLEAPALQHLRIRSVLDVARRGACKDGHFPSLLTATINCHGSYMDGFVALGKSMDEVKRGIELTPQVEFRRYSRNEGWCRFGSARQQRDYLE</sequence>